<keyword evidence="10" id="KW-0739">Sodium transport</keyword>
<feature type="transmembrane region" description="Helical" evidence="12">
    <location>
        <begin position="45"/>
        <end position="66"/>
    </location>
</feature>
<feature type="transmembrane region" description="Helical" evidence="12">
    <location>
        <begin position="312"/>
        <end position="334"/>
    </location>
</feature>
<comment type="subcellular location">
    <subcellularLocation>
        <location evidence="1">Cell membrane</location>
        <topology evidence="1">Multi-pass membrane protein</topology>
    </subcellularLocation>
</comment>
<dbReference type="Pfam" id="PF00474">
    <property type="entry name" value="SSF"/>
    <property type="match status" value="1"/>
</dbReference>
<protein>
    <submittedName>
        <fullName evidence="14">Sodium-coupled monocarboxylate transporter 2</fullName>
    </submittedName>
</protein>
<feature type="transmembrane region" description="Helical" evidence="12">
    <location>
        <begin position="542"/>
        <end position="563"/>
    </location>
</feature>
<keyword evidence="9 12" id="KW-0472">Membrane</keyword>
<dbReference type="GO" id="GO:0015293">
    <property type="term" value="F:symporter activity"/>
    <property type="evidence" value="ECO:0007669"/>
    <property type="project" value="TreeGrafter"/>
</dbReference>
<keyword evidence="8" id="KW-0406">Ion transport</keyword>
<evidence type="ECO:0000256" key="11">
    <source>
        <dbReference type="RuleBase" id="RU362091"/>
    </source>
</evidence>
<feature type="transmembrane region" description="Helical" evidence="12">
    <location>
        <begin position="372"/>
        <end position="395"/>
    </location>
</feature>
<keyword evidence="6 12" id="KW-1133">Transmembrane helix</keyword>
<feature type="transmembrane region" description="Helical" evidence="12">
    <location>
        <begin position="274"/>
        <end position="291"/>
    </location>
</feature>
<feature type="transmembrane region" description="Helical" evidence="12">
    <location>
        <begin position="160"/>
        <end position="185"/>
    </location>
</feature>
<feature type="signal peptide" evidence="13">
    <location>
        <begin position="1"/>
        <end position="21"/>
    </location>
</feature>
<feature type="transmembrane region" description="Helical" evidence="12">
    <location>
        <begin position="221"/>
        <end position="241"/>
    </location>
</feature>
<dbReference type="NCBIfam" id="TIGR00813">
    <property type="entry name" value="sss"/>
    <property type="match status" value="1"/>
</dbReference>
<evidence type="ECO:0000256" key="10">
    <source>
        <dbReference type="ARBA" id="ARBA00023201"/>
    </source>
</evidence>
<dbReference type="GO" id="GO:0006814">
    <property type="term" value="P:sodium ion transport"/>
    <property type="evidence" value="ECO:0007669"/>
    <property type="project" value="UniProtKB-KW"/>
</dbReference>
<feature type="transmembrane region" description="Helical" evidence="12">
    <location>
        <begin position="191"/>
        <end position="209"/>
    </location>
</feature>
<feature type="transmembrane region" description="Helical" evidence="12">
    <location>
        <begin position="474"/>
        <end position="491"/>
    </location>
</feature>
<evidence type="ECO:0000256" key="13">
    <source>
        <dbReference type="SAM" id="SignalP"/>
    </source>
</evidence>
<dbReference type="AlphaFoldDB" id="A0A8D8SV49"/>
<dbReference type="PROSITE" id="PS50283">
    <property type="entry name" value="NA_SOLUT_SYMP_3"/>
    <property type="match status" value="1"/>
</dbReference>
<evidence type="ECO:0000313" key="14">
    <source>
        <dbReference type="EMBL" id="CAG6676388.1"/>
    </source>
</evidence>
<evidence type="ECO:0000256" key="7">
    <source>
        <dbReference type="ARBA" id="ARBA00023053"/>
    </source>
</evidence>
<feature type="transmembrane region" description="Helical" evidence="12">
    <location>
        <begin position="442"/>
        <end position="467"/>
    </location>
</feature>
<evidence type="ECO:0000256" key="5">
    <source>
        <dbReference type="ARBA" id="ARBA00022692"/>
    </source>
</evidence>
<organism evidence="14">
    <name type="scientific">Cacopsylla melanoneura</name>
    <dbReference type="NCBI Taxonomy" id="428564"/>
    <lineage>
        <taxon>Eukaryota</taxon>
        <taxon>Metazoa</taxon>
        <taxon>Ecdysozoa</taxon>
        <taxon>Arthropoda</taxon>
        <taxon>Hexapoda</taxon>
        <taxon>Insecta</taxon>
        <taxon>Pterygota</taxon>
        <taxon>Neoptera</taxon>
        <taxon>Paraneoptera</taxon>
        <taxon>Hemiptera</taxon>
        <taxon>Sternorrhyncha</taxon>
        <taxon>Psylloidea</taxon>
        <taxon>Psyllidae</taxon>
        <taxon>Psyllinae</taxon>
        <taxon>Cacopsylla</taxon>
    </lineage>
</organism>
<dbReference type="EMBL" id="HBUF01410836">
    <property type="protein sequence ID" value="CAG6739015.1"/>
    <property type="molecule type" value="Transcribed_RNA"/>
</dbReference>
<evidence type="ECO:0000256" key="1">
    <source>
        <dbReference type="ARBA" id="ARBA00004651"/>
    </source>
</evidence>
<dbReference type="EMBL" id="HBUF01239582">
    <property type="protein sequence ID" value="CAG6676388.1"/>
    <property type="molecule type" value="Transcribed_RNA"/>
</dbReference>
<evidence type="ECO:0000256" key="6">
    <source>
        <dbReference type="ARBA" id="ARBA00022989"/>
    </source>
</evidence>
<keyword evidence="4" id="KW-1003">Cell membrane</keyword>
<feature type="transmembrane region" description="Helical" evidence="12">
    <location>
        <begin position="86"/>
        <end position="104"/>
    </location>
</feature>
<evidence type="ECO:0000256" key="4">
    <source>
        <dbReference type="ARBA" id="ARBA00022475"/>
    </source>
</evidence>
<evidence type="ECO:0000256" key="8">
    <source>
        <dbReference type="ARBA" id="ARBA00023065"/>
    </source>
</evidence>
<dbReference type="InterPro" id="IPR051163">
    <property type="entry name" value="Sodium:Solute_Symporter_SSF"/>
</dbReference>
<accession>A0A8D8SV49</accession>
<dbReference type="GO" id="GO:0005886">
    <property type="term" value="C:plasma membrane"/>
    <property type="evidence" value="ECO:0007669"/>
    <property type="project" value="UniProtKB-SubCell"/>
</dbReference>
<evidence type="ECO:0000256" key="12">
    <source>
        <dbReference type="SAM" id="Phobius"/>
    </source>
</evidence>
<reference evidence="14" key="1">
    <citation type="submission" date="2021-05" db="EMBL/GenBank/DDBJ databases">
        <authorList>
            <person name="Alioto T."/>
            <person name="Alioto T."/>
            <person name="Gomez Garrido J."/>
        </authorList>
    </citation>
    <scope>NUCLEOTIDE SEQUENCE</scope>
</reference>
<evidence type="ECO:0000256" key="2">
    <source>
        <dbReference type="ARBA" id="ARBA00006434"/>
    </source>
</evidence>
<dbReference type="CDD" id="cd11492">
    <property type="entry name" value="SLC5sbd_NIS-SMVT"/>
    <property type="match status" value="1"/>
</dbReference>
<dbReference type="EMBL" id="HBUF01574015">
    <property type="protein sequence ID" value="CAG6767651.1"/>
    <property type="molecule type" value="Transcribed_RNA"/>
</dbReference>
<evidence type="ECO:0000256" key="3">
    <source>
        <dbReference type="ARBA" id="ARBA00022448"/>
    </source>
</evidence>
<name>A0A8D8SV49_9HEMI</name>
<keyword evidence="7" id="KW-0915">Sodium</keyword>
<dbReference type="PANTHER" id="PTHR42985:SF39">
    <property type="entry name" value="GH10366P"/>
    <property type="match status" value="1"/>
</dbReference>
<dbReference type="InterPro" id="IPR001734">
    <property type="entry name" value="Na/solute_symporter"/>
</dbReference>
<evidence type="ECO:0000256" key="9">
    <source>
        <dbReference type="ARBA" id="ARBA00023136"/>
    </source>
</evidence>
<comment type="similarity">
    <text evidence="2 11">Belongs to the sodium:solute symporter (SSF) (TC 2.A.21) family.</text>
</comment>
<feature type="transmembrane region" description="Helical" evidence="12">
    <location>
        <begin position="416"/>
        <end position="436"/>
    </location>
</feature>
<dbReference type="Gene3D" id="1.20.1730.10">
    <property type="entry name" value="Sodium/glucose cotransporter"/>
    <property type="match status" value="1"/>
</dbReference>
<feature type="transmembrane region" description="Helical" evidence="12">
    <location>
        <begin position="116"/>
        <end position="139"/>
    </location>
</feature>
<proteinExistence type="inferred from homology"/>
<keyword evidence="5 12" id="KW-0812">Transmembrane</keyword>
<dbReference type="PANTHER" id="PTHR42985">
    <property type="entry name" value="SODIUM-COUPLED MONOCARBOXYLATE TRANSPORTER"/>
    <property type="match status" value="1"/>
</dbReference>
<keyword evidence="13" id="KW-0732">Signal</keyword>
<sequence length="632" mass="69560">MLEMETFRVLSFLLGISSVFSESLCSTPTDSTLEPGLDHHFTIPDYIVLFSMLVISCAIGFFVGMFGEKQTTSDDFLLGSSSMGTLPMALSLAASFITAIELLGNPSEFYNHGSQFFLICISFVLVVPLTSWLYLPVFMKLRLTSAYEYLEMRFDYKVRALASGLYIIQMIFYTSVAVFAPALALSHVTGLNTYLAVTMVYCVCIFYASQGGMKAVILTDTFQAVVLLSSLVLLLVMGQLLTPGGFTQIWEDSLATNRIENLIWDSDITVKHNVWSVVIGGTVYWLSMFCASQASIQKYLSVQSIVQVRKALWVSAVGLIIIYCINAYMGAILYSNYKNCDPLTRNIIRSSDQMLPLYVLNVLGKYTGIPGFFVAGIFAASLGTVASAINSLAAVTMQDFLSNIMTVQIPDNKGAVFSRYLSILYGVISFLLIFVVETLGSVLQITLTFNGMVGGVILGLFTLGMFFPWASSKGALYAALLAISTLVWIGAGTQIAQSDGFDSSIQKAISTEGCDICFNATWSYDDKNLPSQEVFILYRISYLWYSSIGMLITVLMGLAISVCTGPHDPRLVHSDLQSPPLYHMWMSMSKDSKLSLGLPIQNETNEVKSIGSIFSTNLKHFSSINQHEDVRY</sequence>
<dbReference type="EMBL" id="HBUF01070713">
    <property type="protein sequence ID" value="CAG6629416.1"/>
    <property type="molecule type" value="Transcribed_RNA"/>
</dbReference>
<feature type="chain" id="PRO_5036261997" evidence="13">
    <location>
        <begin position="22"/>
        <end position="632"/>
    </location>
</feature>
<keyword evidence="3" id="KW-0813">Transport</keyword>
<dbReference type="InterPro" id="IPR038377">
    <property type="entry name" value="Na/Glc_symporter_sf"/>
</dbReference>